<proteinExistence type="inferred from homology"/>
<name>A0A379IHH3_PSEFL</name>
<feature type="domain" description="Dermonecrotic toxin N-terminal" evidence="12">
    <location>
        <begin position="78"/>
        <end position="342"/>
    </location>
</feature>
<keyword evidence="8" id="KW-1133">Transmembrane helix</keyword>
<keyword evidence="3" id="KW-1003">Cell membrane</keyword>
<dbReference type="Proteomes" id="UP000255125">
    <property type="component" value="Unassembled WGS sequence"/>
</dbReference>
<evidence type="ECO:0000256" key="9">
    <source>
        <dbReference type="ARBA" id="ARBA00023136"/>
    </source>
</evidence>
<dbReference type="Gene3D" id="3.80.10.10">
    <property type="entry name" value="Ribonuclease Inhibitor"/>
    <property type="match status" value="3"/>
</dbReference>
<dbReference type="OrthoDB" id="1467561at2"/>
<dbReference type="SUPFAM" id="SSF52058">
    <property type="entry name" value="L domain-like"/>
    <property type="match status" value="2"/>
</dbReference>
<evidence type="ECO:0000256" key="2">
    <source>
        <dbReference type="ARBA" id="ARBA00009592"/>
    </source>
</evidence>
<keyword evidence="5" id="KW-0812">Transmembrane</keyword>
<feature type="region of interest" description="Disordered" evidence="11">
    <location>
        <begin position="1957"/>
        <end position="1979"/>
    </location>
</feature>
<gene>
    <name evidence="13" type="ORF">NCTC10392_04230</name>
</gene>
<evidence type="ECO:0000256" key="5">
    <source>
        <dbReference type="ARBA" id="ARBA00022692"/>
    </source>
</evidence>
<dbReference type="InterPro" id="IPR003591">
    <property type="entry name" value="Leu-rich_rpt_typical-subtyp"/>
</dbReference>
<organism evidence="13 14">
    <name type="scientific">Pseudomonas fluorescens</name>
    <dbReference type="NCBI Taxonomy" id="294"/>
    <lineage>
        <taxon>Bacteria</taxon>
        <taxon>Pseudomonadati</taxon>
        <taxon>Pseudomonadota</taxon>
        <taxon>Gammaproteobacteria</taxon>
        <taxon>Pseudomonadales</taxon>
        <taxon>Pseudomonadaceae</taxon>
        <taxon>Pseudomonas</taxon>
    </lineage>
</organism>
<dbReference type="GO" id="GO:0005886">
    <property type="term" value="C:plasma membrane"/>
    <property type="evidence" value="ECO:0007669"/>
    <property type="project" value="UniProtKB-SubCell"/>
</dbReference>
<dbReference type="InterPro" id="IPR046956">
    <property type="entry name" value="RLP23-like"/>
</dbReference>
<evidence type="ECO:0000256" key="6">
    <source>
        <dbReference type="ARBA" id="ARBA00022729"/>
    </source>
</evidence>
<keyword evidence="4" id="KW-0433">Leucine-rich repeat</keyword>
<evidence type="ECO:0000313" key="13">
    <source>
        <dbReference type="EMBL" id="SUD32846.1"/>
    </source>
</evidence>
<dbReference type="PROSITE" id="PS51450">
    <property type="entry name" value="LRR"/>
    <property type="match status" value="3"/>
</dbReference>
<dbReference type="InterPro" id="IPR001611">
    <property type="entry name" value="Leu-rich_rpt"/>
</dbReference>
<evidence type="ECO:0000256" key="8">
    <source>
        <dbReference type="ARBA" id="ARBA00022989"/>
    </source>
</evidence>
<evidence type="ECO:0000313" key="14">
    <source>
        <dbReference type="Proteomes" id="UP000255125"/>
    </source>
</evidence>
<dbReference type="SMART" id="SM00369">
    <property type="entry name" value="LRR_TYP"/>
    <property type="match status" value="11"/>
</dbReference>
<keyword evidence="7" id="KW-0677">Repeat</keyword>
<reference evidence="13 14" key="1">
    <citation type="submission" date="2018-06" db="EMBL/GenBank/DDBJ databases">
        <authorList>
            <consortium name="Pathogen Informatics"/>
            <person name="Doyle S."/>
        </authorList>
    </citation>
    <scope>NUCLEOTIDE SEQUENCE [LARGE SCALE GENOMIC DNA]</scope>
    <source>
        <strain evidence="13 14">NCTC10392</strain>
    </source>
</reference>
<keyword evidence="10" id="KW-0325">Glycoprotein</keyword>
<feature type="compositionally biased region" description="Pro residues" evidence="11">
    <location>
        <begin position="1968"/>
        <end position="1979"/>
    </location>
</feature>
<dbReference type="RefSeq" id="WP_051903142.1">
    <property type="nucleotide sequence ID" value="NZ_CP008896.1"/>
</dbReference>
<evidence type="ECO:0000256" key="11">
    <source>
        <dbReference type="SAM" id="MobiDB-lite"/>
    </source>
</evidence>
<comment type="subcellular location">
    <subcellularLocation>
        <location evidence="1">Cell membrane</location>
        <topology evidence="1">Single-pass type I membrane protein</topology>
    </subcellularLocation>
</comment>
<evidence type="ECO:0000259" key="12">
    <source>
        <dbReference type="Pfam" id="PF20178"/>
    </source>
</evidence>
<dbReference type="SMART" id="SM00365">
    <property type="entry name" value="LRR_SD22"/>
    <property type="match status" value="5"/>
</dbReference>
<dbReference type="PANTHER" id="PTHR48063">
    <property type="entry name" value="LRR RECEPTOR-LIKE KINASE"/>
    <property type="match status" value="1"/>
</dbReference>
<protein>
    <submittedName>
        <fullName evidence="13">Leucine-rich repeat-containing protein</fullName>
    </submittedName>
</protein>
<evidence type="ECO:0000256" key="10">
    <source>
        <dbReference type="ARBA" id="ARBA00023180"/>
    </source>
</evidence>
<keyword evidence="6" id="KW-0732">Signal</keyword>
<comment type="similarity">
    <text evidence="2">Belongs to the RLP family.</text>
</comment>
<accession>A0A379IHH3</accession>
<keyword evidence="9" id="KW-0472">Membrane</keyword>
<sequence length="1979" mass="222428">MPEQPSISLSDTSAPHEILQHASARWLGEASQAKRSTLASHTPSIADWYAHASDTQHTELQRLNSAAWTAQNRVDKALAGLKSPRDFGAELLQQALQRQYGVEQDVRHTYLQLYVPLQIAGFTVKPGAARTWSVPLLDAALHNFEQAETQDLAFDSDSCITTQPTASGQFAPLAAVNAKLSIPQFTRLCRQLDIGGQYKRYLDEYLDLGNPVAEASLRQWVIHSQRASLNLALYMALIKGDLPQAGYDAVHSLIQGNRSPANGCRTLECHDLLIMSTRLTGIVLFAEDLEASREVIPVIAYIPDDPYHPIKQYPSTRAFTLALTEKLRAPQYQQFFSRFIDHADLGVFFSNLTQRLTQVSWHAHTPGDPLPSWRDTAVERPNLQLRAAKIPPALFDHLYQRKLSKVFNDARNQAVSSADVDQQARWERWALLEKIGAIVLQVVAFIATPFIPPLGLLMLGYSAYQLLDDMFEGVIDWAESLTREAFGHAMSCVEQLVQLGLFASGIPIAESVLRKALPTEFWQFIDRLKPVSMPSGKTRLWRPDLTPYRHDVILPAEARPDALGLYLHQGKTLLRLGDQHYRLQKDNLSGRYSLLHPRRPQAYQPPVLTNAQGAWLTDLERPLSWDTVTLMRRLGYQTDGLSDSQLQQARIVSDTHDNALRKMHVTQQTPPPLLADTLKRFKIDQDLQDFITQMNSDDPAIYKQADPQTQLQLLTSYGLWPSTKTLRFLDSTGQSLWELSGSQGASVVQIHDAQLKNGELLHVLVESLDEADRKTLLEEPFGTPPSSSLTRAATLRKKLARIADDKRFSLFDSRYRSLEHTRNARVQKIIDAAPNRGLPTSLAEELLAGCSGAELQAIDQDQIPKRLIELAAWTQHEVRVTRASEGLYLHTVDSPDTHILALHSLENLPGWSPLVRLEVRQYRPDGPLLDAIGPEDGAIKRILVATEQGLYTPQEATQTLFGDTDFYTAILQAIPDAQRNALQIHIGQGALLRESIAEHTISRWHLRQLLDADPQYKPAYDPAIMRLRGGMEGYRASDPQPGPSQEPSLEQLAHDVYPSFSREHINDLVQTLEDRPGGARATLVSLKNEYMKLDIALALWEASTPRFYATTELPLSTREYDYARQNRAAWAQQIRRGWRQETEADNYFEPPAHNGQVLHLTMPLTGELPRLTARFEHISVLKLVGDHRPLQVDAFLRLFPRLRHLNLQNIELGRFAPYITSLPNLNELILSDCNITLTHESLLALSGLTRLVTLDLFGNPLGRIPNVENMPDLHYLDLSNTGITELPRGLLSRQHLDLVMLSTNHISELPPALFYLPANVSDKFDLSDNPISNASLEQVKTYFQRTGRHWEIDAAPQDFDQARQLYPTLNKVEINRFIFGIPGNLDAGKAALSRLADEYRSIGEDMTPWVTDRQVSRTERASRVRFMQGVEAGWRREAPLDAQSHGMAPSYHLTLAMPVSGRLPTLRTSFTHVSALTLNGNSAHLQLGQFLLAFPALKRLSIQHYTLGELPLTLASLHQLTHLSLDNCALRLTPTAINALGTMLHLERLDLNNNPLELTPDISRLTALSHISLRNTRLKEIPPSLLRPKASLTAVDLSHNAIQNIPQQAFDLPATFSAAFDLSHNPLSIPTLQQIKSYCQTTGEHWLASIPDAELQNLKHLYPTLEDAELGHIYFQLPGDLEAAAPGINQLAREWEQLQSDLQEWTQNVPEHDPLLDTVLDTGARAEEQLRRRHFKALLEQAWRREIPWDESNKTFRYPRKLVFHGQLLGDLPELNTRFETVTLLELVGDGTSQRVDGLLKGLPNLQDLTIERYVLGNLPESLFTLRRLQQLALSDNQIRLTPHSTELLSTLENLEYLDLSDNPLGATLDVRNLSRLSVLYLHNCGLSELPIGTFDLGRLRILDASDNQIQHLPSDLLEMAPPLNDDSDLSGNPLSDESLALLRRYFRQTGYELGVEEAMEDEQGSPLTPPGTPEPMEE</sequence>
<dbReference type="InterPro" id="IPR046673">
    <property type="entry name" value="ToxA_N"/>
</dbReference>
<dbReference type="InterPro" id="IPR032675">
    <property type="entry name" value="LRR_dom_sf"/>
</dbReference>
<evidence type="ECO:0000256" key="7">
    <source>
        <dbReference type="ARBA" id="ARBA00022737"/>
    </source>
</evidence>
<dbReference type="Pfam" id="PF20178">
    <property type="entry name" value="ToxA_N"/>
    <property type="match status" value="1"/>
</dbReference>
<dbReference type="EMBL" id="UGUS01000002">
    <property type="protein sequence ID" value="SUD32846.1"/>
    <property type="molecule type" value="Genomic_DNA"/>
</dbReference>
<evidence type="ECO:0000256" key="1">
    <source>
        <dbReference type="ARBA" id="ARBA00004251"/>
    </source>
</evidence>
<evidence type="ECO:0000256" key="3">
    <source>
        <dbReference type="ARBA" id="ARBA00022475"/>
    </source>
</evidence>
<evidence type="ECO:0000256" key="4">
    <source>
        <dbReference type="ARBA" id="ARBA00022614"/>
    </source>
</evidence>